<dbReference type="InterPro" id="IPR058744">
    <property type="entry name" value="BstA-like_C"/>
</dbReference>
<dbReference type="EMBL" id="BAABFT010000020">
    <property type="protein sequence ID" value="GAA4338056.1"/>
    <property type="molecule type" value="Genomic_DNA"/>
</dbReference>
<accession>A0ABP8HEI9</accession>
<dbReference type="InterPro" id="IPR003497">
    <property type="entry name" value="BRO_N_domain"/>
</dbReference>
<dbReference type="Pfam" id="PF26567">
    <property type="entry name" value="BstA_C"/>
    <property type="match status" value="1"/>
</dbReference>
<dbReference type="PANTHER" id="PTHR36180:SF2">
    <property type="entry name" value="BRO FAMILY PROTEIN"/>
    <property type="match status" value="1"/>
</dbReference>
<dbReference type="Pfam" id="PF02498">
    <property type="entry name" value="Bro-N"/>
    <property type="match status" value="1"/>
</dbReference>
<evidence type="ECO:0000313" key="2">
    <source>
        <dbReference type="EMBL" id="GAA4338056.1"/>
    </source>
</evidence>
<protein>
    <recommendedName>
        <fullName evidence="1">Bro-N domain-containing protein</fullName>
    </recommendedName>
</protein>
<reference evidence="3" key="1">
    <citation type="journal article" date="2019" name="Int. J. Syst. Evol. Microbiol.">
        <title>The Global Catalogue of Microorganisms (GCM) 10K type strain sequencing project: providing services to taxonomists for standard genome sequencing and annotation.</title>
        <authorList>
            <consortium name="The Broad Institute Genomics Platform"/>
            <consortium name="The Broad Institute Genome Sequencing Center for Infectious Disease"/>
            <person name="Wu L."/>
            <person name="Ma J."/>
        </authorList>
    </citation>
    <scope>NUCLEOTIDE SEQUENCE [LARGE SCALE GENOMIC DNA]</scope>
    <source>
        <strain evidence="3">JCM 17705</strain>
    </source>
</reference>
<organism evidence="2 3">
    <name type="scientific">Mucilaginibacter gynuensis</name>
    <dbReference type="NCBI Taxonomy" id="1302236"/>
    <lineage>
        <taxon>Bacteria</taxon>
        <taxon>Pseudomonadati</taxon>
        <taxon>Bacteroidota</taxon>
        <taxon>Sphingobacteriia</taxon>
        <taxon>Sphingobacteriales</taxon>
        <taxon>Sphingobacteriaceae</taxon>
        <taxon>Mucilaginibacter</taxon>
    </lineage>
</organism>
<dbReference type="RefSeq" id="WP_345213729.1">
    <property type="nucleotide sequence ID" value="NZ_BAABFT010000020.1"/>
</dbReference>
<keyword evidence="3" id="KW-1185">Reference proteome</keyword>
<dbReference type="Proteomes" id="UP001500582">
    <property type="component" value="Unassembled WGS sequence"/>
</dbReference>
<evidence type="ECO:0000259" key="1">
    <source>
        <dbReference type="PROSITE" id="PS51750"/>
    </source>
</evidence>
<dbReference type="PROSITE" id="PS51750">
    <property type="entry name" value="BRO_N"/>
    <property type="match status" value="1"/>
</dbReference>
<sequence>MQLAIFKYKDENSNSINDFTTIEIDGEPWFIAADVCAMLDIKNVSDAVSSLDDDEKLVSVIPRAGQNRSTNLVNESGLYNLIFRSKKPSAKEFRKWVTKEVIPAIRKTGSFGINRLDTPNFVIRFNDNWDRTERGYFSVISELFIRIYGKFEQVGYQIPNKAFDGKEIRPDVSVGRLFAQYLRDNHPNVSDTHKMYSHRFPNGMTVDARQYKNEILPIFIKFVDEVWMPECAEKYLGDRDKLALQYLPKLLGN</sequence>
<dbReference type="SMART" id="SM01040">
    <property type="entry name" value="Bro-N"/>
    <property type="match status" value="1"/>
</dbReference>
<dbReference type="PANTHER" id="PTHR36180">
    <property type="entry name" value="DNA-BINDING PROTEIN-RELATED-RELATED"/>
    <property type="match status" value="1"/>
</dbReference>
<gene>
    <name evidence="2" type="ORF">GCM10023149_47820</name>
</gene>
<name>A0ABP8HEI9_9SPHI</name>
<feature type="domain" description="Bro-N" evidence="1">
    <location>
        <begin position="1"/>
        <end position="109"/>
    </location>
</feature>
<proteinExistence type="predicted"/>
<evidence type="ECO:0000313" key="3">
    <source>
        <dbReference type="Proteomes" id="UP001500582"/>
    </source>
</evidence>
<comment type="caution">
    <text evidence="2">The sequence shown here is derived from an EMBL/GenBank/DDBJ whole genome shotgun (WGS) entry which is preliminary data.</text>
</comment>